<feature type="domain" description="CARD" evidence="2">
    <location>
        <begin position="125"/>
        <end position="201"/>
    </location>
</feature>
<dbReference type="CDD" id="cd01671">
    <property type="entry name" value="CARD"/>
    <property type="match status" value="1"/>
</dbReference>
<evidence type="ECO:0000313" key="3">
    <source>
        <dbReference type="EMBL" id="KAL3877107.1"/>
    </source>
</evidence>
<dbReference type="InterPro" id="IPR001315">
    <property type="entry name" value="CARD"/>
</dbReference>
<gene>
    <name evidence="3" type="ORF">ACJMK2_034862</name>
</gene>
<feature type="compositionally biased region" description="Basic and acidic residues" evidence="1">
    <location>
        <begin position="394"/>
        <end position="420"/>
    </location>
</feature>
<feature type="compositionally biased region" description="Basic and acidic residues" evidence="1">
    <location>
        <begin position="90"/>
        <end position="101"/>
    </location>
</feature>
<comment type="caution">
    <text evidence="3">The sequence shown here is derived from an EMBL/GenBank/DDBJ whole genome shotgun (WGS) entry which is preliminary data.</text>
</comment>
<dbReference type="PROSITE" id="PS50209">
    <property type="entry name" value="CARD"/>
    <property type="match status" value="1"/>
</dbReference>
<protein>
    <recommendedName>
        <fullName evidence="2">CARD domain-containing protein</fullName>
    </recommendedName>
</protein>
<feature type="compositionally biased region" description="Basic and acidic residues" evidence="1">
    <location>
        <begin position="115"/>
        <end position="125"/>
    </location>
</feature>
<feature type="region of interest" description="Disordered" evidence="1">
    <location>
        <begin position="90"/>
        <end position="125"/>
    </location>
</feature>
<feature type="region of interest" description="Disordered" evidence="1">
    <location>
        <begin position="610"/>
        <end position="629"/>
    </location>
</feature>
<dbReference type="AlphaFoldDB" id="A0ABD3WTI5"/>
<evidence type="ECO:0000313" key="4">
    <source>
        <dbReference type="Proteomes" id="UP001634394"/>
    </source>
</evidence>
<dbReference type="InterPro" id="IPR011029">
    <property type="entry name" value="DEATH-like_dom_sf"/>
</dbReference>
<dbReference type="SUPFAM" id="SSF47986">
    <property type="entry name" value="DEATH domain"/>
    <property type="match status" value="1"/>
</dbReference>
<keyword evidence="4" id="KW-1185">Reference proteome</keyword>
<feature type="compositionally biased region" description="Basic residues" evidence="1">
    <location>
        <begin position="615"/>
        <end position="629"/>
    </location>
</feature>
<accession>A0ABD3WTI5</accession>
<reference evidence="3 4" key="1">
    <citation type="submission" date="2024-11" db="EMBL/GenBank/DDBJ databases">
        <title>Chromosome-level genome assembly of the freshwater bivalve Anodonta woodiana.</title>
        <authorList>
            <person name="Chen X."/>
        </authorList>
    </citation>
    <scope>NUCLEOTIDE SEQUENCE [LARGE SCALE GENOMIC DNA]</scope>
    <source>
        <strain evidence="3">MN2024</strain>
        <tissue evidence="3">Gills</tissue>
    </source>
</reference>
<feature type="compositionally biased region" description="Low complexity" evidence="1">
    <location>
        <begin position="342"/>
        <end position="351"/>
    </location>
</feature>
<name>A0ABD3WTI5_SINWO</name>
<feature type="region of interest" description="Disordered" evidence="1">
    <location>
        <begin position="342"/>
        <end position="429"/>
    </location>
</feature>
<dbReference type="Proteomes" id="UP001634394">
    <property type="component" value="Unassembled WGS sequence"/>
</dbReference>
<proteinExistence type="predicted"/>
<dbReference type="EMBL" id="JBJQND010000005">
    <property type="protein sequence ID" value="KAL3877107.1"/>
    <property type="molecule type" value="Genomic_DNA"/>
</dbReference>
<dbReference type="Pfam" id="PF00619">
    <property type="entry name" value="CARD"/>
    <property type="match status" value="1"/>
</dbReference>
<evidence type="ECO:0000256" key="1">
    <source>
        <dbReference type="SAM" id="MobiDB-lite"/>
    </source>
</evidence>
<dbReference type="Gene3D" id="1.10.533.10">
    <property type="entry name" value="Death Domain, Fas"/>
    <property type="match status" value="1"/>
</dbReference>
<sequence length="716" mass="83358">MLFCRRCQRRKPMQMSQDEWSPIKPIQATDTSETTDTMEALHQQGKDIAETRQILVQHSEMLQQLCELTKLAQPNIEYISRTVGRLTTWERQRPERKEAIPRPRHRTNQVSEHQPTPEDKEISKKDTYLPEVLRENISKFVNNLYINDMSLADELLENGCLTEDEYSILETKPSPNDKVRYLIRTMKRRAPKKIAKFVEILGKDYPYLKDAVELGCIQKAKEKKVKGMCLYCKIKNSVDLRDIMDDLWRHNIIDDDLYDNIIDCNPLFINQSSFWERIFIHLNTSSVRVVAKGILIKSLESKYEHISKEMKGYEEETLICQCRTLNKQFLRLRPLRSDSISGSISDLSTTTDDPRVPRFERLESSSEPSSDADDLSQSGNPTRFWDVPRNQSKSKADSDNLSREFAEYGHKSNKQDKDESNSSNNIIKDINQTNETVTFRIKNEKLSRETKETKSAMVQVDMTDIKSDDSTASTSERPPMVKSISVITVIANTDSSDDNKPLHETLNLSYQTEENVINMAENSNQELRLYPTINRNTKRKKSGWHRTATHAILESRSHEYKASPEPEEDLFENESLRHQLFQQRSVIHHADLKKTEPRPVKGAGMKLRVRDQMSRRNKSSRKRDSRRSKILKSTDFLVPNQHRRSKIPYNTSWTKVPQEKDTTKWDYYQGRRWRKILEKTRYSNNAEDIHADEGSNYVDSPLTESATAERSIVTIK</sequence>
<organism evidence="3 4">
    <name type="scientific">Sinanodonta woodiana</name>
    <name type="common">Chinese pond mussel</name>
    <name type="synonym">Anodonta woodiana</name>
    <dbReference type="NCBI Taxonomy" id="1069815"/>
    <lineage>
        <taxon>Eukaryota</taxon>
        <taxon>Metazoa</taxon>
        <taxon>Spiralia</taxon>
        <taxon>Lophotrochozoa</taxon>
        <taxon>Mollusca</taxon>
        <taxon>Bivalvia</taxon>
        <taxon>Autobranchia</taxon>
        <taxon>Heteroconchia</taxon>
        <taxon>Palaeoheterodonta</taxon>
        <taxon>Unionida</taxon>
        <taxon>Unionoidea</taxon>
        <taxon>Unionidae</taxon>
        <taxon>Unioninae</taxon>
        <taxon>Sinanodonta</taxon>
    </lineage>
</organism>
<feature type="region of interest" description="Disordered" evidence="1">
    <location>
        <begin position="691"/>
        <end position="716"/>
    </location>
</feature>
<evidence type="ECO:0000259" key="2">
    <source>
        <dbReference type="PROSITE" id="PS50209"/>
    </source>
</evidence>
<feature type="compositionally biased region" description="Basic and acidic residues" evidence="1">
    <location>
        <begin position="352"/>
        <end position="364"/>
    </location>
</feature>